<dbReference type="Pfam" id="PF12306">
    <property type="entry name" value="PixA"/>
    <property type="match status" value="1"/>
</dbReference>
<comment type="caution">
    <text evidence="1">The sequence shown here is derived from an EMBL/GenBank/DDBJ whole genome shotgun (WGS) entry which is preliminary data.</text>
</comment>
<dbReference type="GO" id="GO:0000428">
    <property type="term" value="C:DNA-directed RNA polymerase complex"/>
    <property type="evidence" value="ECO:0007669"/>
    <property type="project" value="UniProtKB-KW"/>
</dbReference>
<proteinExistence type="predicted"/>
<dbReference type="InterPro" id="IPR021087">
    <property type="entry name" value="Uncharacterised_PixA/AidA"/>
</dbReference>
<keyword evidence="1" id="KW-0804">Transcription</keyword>
<accession>A0A071M403</accession>
<organism evidence="1">
    <name type="scientific">Burkholderia cenocepacia</name>
    <dbReference type="NCBI Taxonomy" id="95486"/>
    <lineage>
        <taxon>Bacteria</taxon>
        <taxon>Pseudomonadati</taxon>
        <taxon>Pseudomonadota</taxon>
        <taxon>Betaproteobacteria</taxon>
        <taxon>Burkholderiales</taxon>
        <taxon>Burkholderiaceae</taxon>
        <taxon>Burkholderia</taxon>
        <taxon>Burkholderia cepacia complex</taxon>
    </lineage>
</organism>
<evidence type="ECO:0000313" key="1">
    <source>
        <dbReference type="EMBL" id="KEA55467.1"/>
    </source>
</evidence>
<name>A0A071M403_9BURK</name>
<dbReference type="InterPro" id="IPR038712">
    <property type="entry name" value="PixA-like_sf"/>
</dbReference>
<dbReference type="EMBL" id="JJOA01000056">
    <property type="protein sequence ID" value="KEA55467.1"/>
    <property type="molecule type" value="Genomic_DNA"/>
</dbReference>
<dbReference type="AlphaFoldDB" id="A0A071M403"/>
<protein>
    <submittedName>
        <fullName evidence="1">DNA-directed RNA polymerase subunit beta</fullName>
    </submittedName>
</protein>
<reference evidence="1" key="1">
    <citation type="submission" date="2014-04" db="EMBL/GenBank/DDBJ databases">
        <title>In planta biocontrol of soil-borne Fusarium wilt of banana through a plant endophytic bacterium, Burkholderia cenocepacia 869T2.</title>
        <authorList>
            <person name="Ho Y.-N."/>
            <person name="Chiang H.-M."/>
            <person name="Chao C.-P."/>
            <person name="Su C.-C."/>
            <person name="Hsu H.-F."/>
            <person name="Guo C.-T."/>
            <person name="Hsieh J.-L."/>
            <person name="Huang C.-C."/>
        </authorList>
    </citation>
    <scope>NUCLEOTIDE SEQUENCE [LARGE SCALE GENOMIC DNA]</scope>
    <source>
        <strain evidence="1">869T2</strain>
    </source>
</reference>
<gene>
    <name evidence="1" type="ORF">DT99_33185</name>
</gene>
<keyword evidence="1" id="KW-0240">DNA-directed RNA polymerase</keyword>
<dbReference type="OrthoDB" id="8705346at2"/>
<sequence length="185" mass="20547">MASEVTLASSAQDINIIVVIDTEWVKRTYPTPSQNPGSPTGIAHNGQFMICTGARGIKGQGTADLEITAYPRDRIMFTGVSIYDNSDDAVIIYDIKHYKGDQVFNQFNCNTVVRNGAVEPDPESHTRNGLPAKQKQLTFATFDSSVRNSGTEYFGVCFALYKLVGGQKQELFGYYWWDPKIYVPA</sequence>
<dbReference type="Gene3D" id="2.60.40.3910">
    <property type="entry name" value="Inclusion body protein"/>
    <property type="match status" value="1"/>
</dbReference>